<evidence type="ECO:0000313" key="2">
    <source>
        <dbReference type="EMBL" id="BBN97651.1"/>
    </source>
</evidence>
<gene>
    <name evidence="2" type="ORF">St703_03560</name>
</gene>
<protein>
    <submittedName>
        <fullName evidence="2">Uncharacterized protein</fullName>
    </submittedName>
</protein>
<keyword evidence="1" id="KW-0812">Transmembrane</keyword>
<keyword evidence="1" id="KW-0472">Membrane</keyword>
<evidence type="ECO:0000313" key="3">
    <source>
        <dbReference type="Proteomes" id="UP000326951"/>
    </source>
</evidence>
<name>A0A5K7WSJ9_9BACL</name>
<dbReference type="RefSeq" id="WP_269320047.1">
    <property type="nucleotide sequence ID" value="NZ_AP021853.1"/>
</dbReference>
<evidence type="ECO:0000256" key="1">
    <source>
        <dbReference type="SAM" id="Phobius"/>
    </source>
</evidence>
<dbReference type="AlphaFoldDB" id="A0A5K7WSJ9"/>
<dbReference type="Proteomes" id="UP000326951">
    <property type="component" value="Chromosome"/>
</dbReference>
<accession>A0A5K7WSJ9</accession>
<reference evidence="2 3" key="1">
    <citation type="submission" date="2019-09" db="EMBL/GenBank/DDBJ databases">
        <title>Complete genome sequence of Sporolactobacillus terrae 70-3.</title>
        <authorList>
            <person name="Tanaka N."/>
            <person name="Shiwa Y."/>
            <person name="Fujita N."/>
            <person name="Tanasupawat S."/>
        </authorList>
    </citation>
    <scope>NUCLEOTIDE SEQUENCE [LARGE SCALE GENOMIC DNA]</scope>
    <source>
        <strain evidence="2 3">70-3</strain>
    </source>
</reference>
<proteinExistence type="predicted"/>
<feature type="transmembrane region" description="Helical" evidence="1">
    <location>
        <begin position="21"/>
        <end position="41"/>
    </location>
</feature>
<dbReference type="EMBL" id="AP021853">
    <property type="protein sequence ID" value="BBN97651.1"/>
    <property type="molecule type" value="Genomic_DNA"/>
</dbReference>
<keyword evidence="1" id="KW-1133">Transmembrane helix</keyword>
<organism evidence="2 3">
    <name type="scientific">Sporolactobacillus terrae</name>
    <dbReference type="NCBI Taxonomy" id="269673"/>
    <lineage>
        <taxon>Bacteria</taxon>
        <taxon>Bacillati</taxon>
        <taxon>Bacillota</taxon>
        <taxon>Bacilli</taxon>
        <taxon>Bacillales</taxon>
        <taxon>Sporolactobacillaceae</taxon>
        <taxon>Sporolactobacillus</taxon>
    </lineage>
</organism>
<sequence>MFESNKNRKDNFDRVFIGKPGCMALIVIAAVVFIVYAIFIAR</sequence>